<protein>
    <submittedName>
        <fullName evidence="1">Neurofilament heavy polypeptide-like</fullName>
    </submittedName>
</protein>
<dbReference type="Proteomes" id="UP000615446">
    <property type="component" value="Unassembled WGS sequence"/>
</dbReference>
<dbReference type="InterPro" id="IPR009057">
    <property type="entry name" value="Homeodomain-like_sf"/>
</dbReference>
<dbReference type="SUPFAM" id="SSF46689">
    <property type="entry name" value="Homeodomain-like"/>
    <property type="match status" value="1"/>
</dbReference>
<accession>A0A8H3QXV6</accession>
<comment type="caution">
    <text evidence="1">The sequence shown here is derived from an EMBL/GenBank/DDBJ whole genome shotgun (WGS) entry which is preliminary data.</text>
</comment>
<gene>
    <name evidence="1" type="ORF">RCL2_002282300</name>
</gene>
<dbReference type="AlphaFoldDB" id="A0A8H3QXV6"/>
<sequence>MIGEFQPQKRTLSLNKRYEIIFLHEHPEGLKWDYGKIASYIKCSKPTVAYWVQQYRQDKDLTDKQRPGRPRTTTKAQNNRIVKMAKKKHDITSTEIQQKFEKKDVTVSSRTIRHRLVESEVK</sequence>
<evidence type="ECO:0000313" key="2">
    <source>
        <dbReference type="Proteomes" id="UP000615446"/>
    </source>
</evidence>
<dbReference type="OrthoDB" id="9996331at2759"/>
<name>A0A8H3QXV6_9GLOM</name>
<dbReference type="Pfam" id="PF13565">
    <property type="entry name" value="HTH_32"/>
    <property type="match status" value="1"/>
</dbReference>
<dbReference type="EMBL" id="BLAL01000246">
    <property type="protein sequence ID" value="GES96183.1"/>
    <property type="molecule type" value="Genomic_DNA"/>
</dbReference>
<proteinExistence type="predicted"/>
<organism evidence="1 2">
    <name type="scientific">Rhizophagus clarus</name>
    <dbReference type="NCBI Taxonomy" id="94130"/>
    <lineage>
        <taxon>Eukaryota</taxon>
        <taxon>Fungi</taxon>
        <taxon>Fungi incertae sedis</taxon>
        <taxon>Mucoromycota</taxon>
        <taxon>Glomeromycotina</taxon>
        <taxon>Glomeromycetes</taxon>
        <taxon>Glomerales</taxon>
        <taxon>Glomeraceae</taxon>
        <taxon>Rhizophagus</taxon>
    </lineage>
</organism>
<evidence type="ECO:0000313" key="1">
    <source>
        <dbReference type="EMBL" id="GES96183.1"/>
    </source>
</evidence>
<reference evidence="1" key="1">
    <citation type="submission" date="2019-10" db="EMBL/GenBank/DDBJ databases">
        <title>Conservation and host-specific expression of non-tandemly repeated heterogenous ribosome RNA gene in arbuscular mycorrhizal fungi.</title>
        <authorList>
            <person name="Maeda T."/>
            <person name="Kobayashi Y."/>
            <person name="Nakagawa T."/>
            <person name="Ezawa T."/>
            <person name="Yamaguchi K."/>
            <person name="Bino T."/>
            <person name="Nishimoto Y."/>
            <person name="Shigenobu S."/>
            <person name="Kawaguchi M."/>
        </authorList>
    </citation>
    <scope>NUCLEOTIDE SEQUENCE</scope>
    <source>
        <strain evidence="1">HR1</strain>
    </source>
</reference>